<keyword evidence="3" id="KW-1185">Reference proteome</keyword>
<dbReference type="Proteomes" id="UP001305647">
    <property type="component" value="Unassembled WGS sequence"/>
</dbReference>
<feature type="compositionally biased region" description="Basic and acidic residues" evidence="1">
    <location>
        <begin position="1"/>
        <end position="13"/>
    </location>
</feature>
<evidence type="ECO:0000256" key="1">
    <source>
        <dbReference type="SAM" id="MobiDB-lite"/>
    </source>
</evidence>
<feature type="region of interest" description="Disordered" evidence="1">
    <location>
        <begin position="1"/>
        <end position="25"/>
    </location>
</feature>
<organism evidence="2 3">
    <name type="scientific">Parathielavia hyrcaniae</name>
    <dbReference type="NCBI Taxonomy" id="113614"/>
    <lineage>
        <taxon>Eukaryota</taxon>
        <taxon>Fungi</taxon>
        <taxon>Dikarya</taxon>
        <taxon>Ascomycota</taxon>
        <taxon>Pezizomycotina</taxon>
        <taxon>Sordariomycetes</taxon>
        <taxon>Sordariomycetidae</taxon>
        <taxon>Sordariales</taxon>
        <taxon>Chaetomiaceae</taxon>
        <taxon>Parathielavia</taxon>
    </lineage>
</organism>
<reference evidence="2" key="1">
    <citation type="journal article" date="2023" name="Mol. Phylogenet. Evol.">
        <title>Genome-scale phylogeny and comparative genomics of the fungal order Sordariales.</title>
        <authorList>
            <person name="Hensen N."/>
            <person name="Bonometti L."/>
            <person name="Westerberg I."/>
            <person name="Brannstrom I.O."/>
            <person name="Guillou S."/>
            <person name="Cros-Aarteil S."/>
            <person name="Calhoun S."/>
            <person name="Haridas S."/>
            <person name="Kuo A."/>
            <person name="Mondo S."/>
            <person name="Pangilinan J."/>
            <person name="Riley R."/>
            <person name="LaButti K."/>
            <person name="Andreopoulos B."/>
            <person name="Lipzen A."/>
            <person name="Chen C."/>
            <person name="Yan M."/>
            <person name="Daum C."/>
            <person name="Ng V."/>
            <person name="Clum A."/>
            <person name="Steindorff A."/>
            <person name="Ohm R.A."/>
            <person name="Martin F."/>
            <person name="Silar P."/>
            <person name="Natvig D.O."/>
            <person name="Lalanne C."/>
            <person name="Gautier V."/>
            <person name="Ament-Velasquez S.L."/>
            <person name="Kruys A."/>
            <person name="Hutchinson M.I."/>
            <person name="Powell A.J."/>
            <person name="Barry K."/>
            <person name="Miller A.N."/>
            <person name="Grigoriev I.V."/>
            <person name="Debuchy R."/>
            <person name="Gladieux P."/>
            <person name="Hiltunen Thoren M."/>
            <person name="Johannesson H."/>
        </authorList>
    </citation>
    <scope>NUCLEOTIDE SEQUENCE</scope>
    <source>
        <strain evidence="2">CBS 757.83</strain>
    </source>
</reference>
<accession>A0AAN6PVX8</accession>
<proteinExistence type="predicted"/>
<dbReference type="EMBL" id="MU863687">
    <property type="protein sequence ID" value="KAK4097055.1"/>
    <property type="molecule type" value="Genomic_DNA"/>
</dbReference>
<evidence type="ECO:0000313" key="2">
    <source>
        <dbReference type="EMBL" id="KAK4097055.1"/>
    </source>
</evidence>
<gene>
    <name evidence="2" type="ORF">N658DRAFT_500929</name>
</gene>
<dbReference type="AlphaFoldDB" id="A0AAN6PVX8"/>
<name>A0AAN6PVX8_9PEZI</name>
<protein>
    <submittedName>
        <fullName evidence="2">Uncharacterized protein</fullName>
    </submittedName>
</protein>
<reference evidence="2" key="2">
    <citation type="submission" date="2023-05" db="EMBL/GenBank/DDBJ databases">
        <authorList>
            <consortium name="Lawrence Berkeley National Laboratory"/>
            <person name="Steindorff A."/>
            <person name="Hensen N."/>
            <person name="Bonometti L."/>
            <person name="Westerberg I."/>
            <person name="Brannstrom I.O."/>
            <person name="Guillou S."/>
            <person name="Cros-Aarteil S."/>
            <person name="Calhoun S."/>
            <person name="Haridas S."/>
            <person name="Kuo A."/>
            <person name="Mondo S."/>
            <person name="Pangilinan J."/>
            <person name="Riley R."/>
            <person name="Labutti K."/>
            <person name="Andreopoulos B."/>
            <person name="Lipzen A."/>
            <person name="Chen C."/>
            <person name="Yanf M."/>
            <person name="Daum C."/>
            <person name="Ng V."/>
            <person name="Clum A."/>
            <person name="Ohm R."/>
            <person name="Martin F."/>
            <person name="Silar P."/>
            <person name="Natvig D."/>
            <person name="Lalanne C."/>
            <person name="Gautier V."/>
            <person name="Ament-Velasquez S.L."/>
            <person name="Kruys A."/>
            <person name="Hutchinson M.I."/>
            <person name="Powell A.J."/>
            <person name="Barry K."/>
            <person name="Miller A.N."/>
            <person name="Grigoriev I.V."/>
            <person name="Debuchy R."/>
            <person name="Gladieux P."/>
            <person name="Thoren M.H."/>
            <person name="Johannesson H."/>
        </authorList>
    </citation>
    <scope>NUCLEOTIDE SEQUENCE</scope>
    <source>
        <strain evidence="2">CBS 757.83</strain>
    </source>
</reference>
<evidence type="ECO:0000313" key="3">
    <source>
        <dbReference type="Proteomes" id="UP001305647"/>
    </source>
</evidence>
<comment type="caution">
    <text evidence="2">The sequence shown here is derived from an EMBL/GenBank/DDBJ whole genome shotgun (WGS) entry which is preliminary data.</text>
</comment>
<sequence>MPDNDETTHHEGEVNLAPTPQTSSSPLAPLELLPFEIQRLILAQSPTFNTLRAFVHASPQLHSVYVQDRQRIVRDFVEQSFDGFLVDAHAAYISGSESFQQSRSNAPTWEFIDAYRDQLATAVASASALAAQLPWDQVMHLIRFHCSIIEPLTERYATWALAAMSSSPENRYPLSGTERRRIQRALYRLQIYCNVCGSRGERLSASSPLTGSVDRLRVLGVFLAWQIEEVLCIHEFAKDIYGGLLHRVAWDLDEARNPKYSHLSLWEVREELLVLSGEPEQYKIRQRSLDSMLCQGLTVLSAVLETTAHEELVELVRQSILLRPDYGFDWIDDDTTENYQEYRRQDWYSAEDAAQDRRDKISFGIDTPDLPSLAWVILWEGEASNLFGAYVPRTLARWGYVMWDAPRLQASGAIKHIPLERRTYYNPREIHYLDGGWY</sequence>